<evidence type="ECO:0000256" key="8">
    <source>
        <dbReference type="ARBA" id="ARBA00049244"/>
    </source>
</evidence>
<dbReference type="PANTHER" id="PTHR34388">
    <property type="entry name" value="DNA POLYMERASE III SUBUNIT DELTA"/>
    <property type="match status" value="1"/>
</dbReference>
<evidence type="ECO:0000259" key="9">
    <source>
        <dbReference type="Pfam" id="PF06144"/>
    </source>
</evidence>
<dbReference type="EMBL" id="FUWZ01000001">
    <property type="protein sequence ID" value="SJZ54258.1"/>
    <property type="molecule type" value="Genomic_DNA"/>
</dbReference>
<dbReference type="AlphaFoldDB" id="A0A1T4LI21"/>
<organism evidence="11 12">
    <name type="scientific">Chitinophaga eiseniae</name>
    <dbReference type="NCBI Taxonomy" id="634771"/>
    <lineage>
        <taxon>Bacteria</taxon>
        <taxon>Pseudomonadati</taxon>
        <taxon>Bacteroidota</taxon>
        <taxon>Chitinophagia</taxon>
        <taxon>Chitinophagales</taxon>
        <taxon>Chitinophagaceae</taxon>
        <taxon>Chitinophaga</taxon>
    </lineage>
</organism>
<evidence type="ECO:0000256" key="5">
    <source>
        <dbReference type="ARBA" id="ARBA00022705"/>
    </source>
</evidence>
<evidence type="ECO:0000256" key="1">
    <source>
        <dbReference type="ARBA" id="ARBA00012417"/>
    </source>
</evidence>
<dbReference type="Gene3D" id="1.20.272.10">
    <property type="match status" value="1"/>
</dbReference>
<name>A0A1T4LI21_9BACT</name>
<dbReference type="GO" id="GO:0009360">
    <property type="term" value="C:DNA polymerase III complex"/>
    <property type="evidence" value="ECO:0007669"/>
    <property type="project" value="InterPro"/>
</dbReference>
<comment type="catalytic activity">
    <reaction evidence="8">
        <text>DNA(n) + a 2'-deoxyribonucleoside 5'-triphosphate = DNA(n+1) + diphosphate</text>
        <dbReference type="Rhea" id="RHEA:22508"/>
        <dbReference type="Rhea" id="RHEA-COMP:17339"/>
        <dbReference type="Rhea" id="RHEA-COMP:17340"/>
        <dbReference type="ChEBI" id="CHEBI:33019"/>
        <dbReference type="ChEBI" id="CHEBI:61560"/>
        <dbReference type="ChEBI" id="CHEBI:173112"/>
        <dbReference type="EC" id="2.7.7.7"/>
    </reaction>
</comment>
<keyword evidence="4" id="KW-0548">Nucleotidyltransferase</keyword>
<dbReference type="SUPFAM" id="SSF52540">
    <property type="entry name" value="P-loop containing nucleoside triphosphate hydrolases"/>
    <property type="match status" value="1"/>
</dbReference>
<accession>A0A1T4LI21</accession>
<dbReference type="PANTHER" id="PTHR34388:SF1">
    <property type="entry name" value="DNA POLYMERASE III SUBUNIT DELTA"/>
    <property type="match status" value="1"/>
</dbReference>
<evidence type="ECO:0000256" key="4">
    <source>
        <dbReference type="ARBA" id="ARBA00022695"/>
    </source>
</evidence>
<dbReference type="Proteomes" id="UP000190367">
    <property type="component" value="Unassembled WGS sequence"/>
</dbReference>
<proteinExistence type="inferred from homology"/>
<dbReference type="InterPro" id="IPR005790">
    <property type="entry name" value="DNA_polIII_delta"/>
</dbReference>
<evidence type="ECO:0000256" key="2">
    <source>
        <dbReference type="ARBA" id="ARBA00017703"/>
    </source>
</evidence>
<dbReference type="NCBIfam" id="TIGR01128">
    <property type="entry name" value="holA"/>
    <property type="match status" value="1"/>
</dbReference>
<protein>
    <recommendedName>
        <fullName evidence="2">DNA polymerase III subunit delta</fullName>
        <ecNumber evidence="1">2.7.7.7</ecNumber>
    </recommendedName>
</protein>
<dbReference type="Pfam" id="PF06144">
    <property type="entry name" value="DNA_pol3_delta"/>
    <property type="match status" value="1"/>
</dbReference>
<dbReference type="SUPFAM" id="SSF48019">
    <property type="entry name" value="post-AAA+ oligomerization domain-like"/>
    <property type="match status" value="1"/>
</dbReference>
<keyword evidence="5" id="KW-0235">DNA replication</keyword>
<dbReference type="Gene3D" id="1.10.8.60">
    <property type="match status" value="1"/>
</dbReference>
<feature type="domain" description="DNA polymerase III delta subunit-like C-terminal" evidence="10">
    <location>
        <begin position="210"/>
        <end position="306"/>
    </location>
</feature>
<evidence type="ECO:0000313" key="12">
    <source>
        <dbReference type="Proteomes" id="UP000190367"/>
    </source>
</evidence>
<dbReference type="InterPro" id="IPR010372">
    <property type="entry name" value="DNA_pol3_delta_N"/>
</dbReference>
<dbReference type="InterPro" id="IPR008921">
    <property type="entry name" value="DNA_pol3_clamp-load_cplx_C"/>
</dbReference>
<dbReference type="STRING" id="634771.SAMN04488128_101650"/>
<dbReference type="GO" id="GO:0003887">
    <property type="term" value="F:DNA-directed DNA polymerase activity"/>
    <property type="evidence" value="ECO:0007669"/>
    <property type="project" value="UniProtKB-KW"/>
</dbReference>
<gene>
    <name evidence="11" type="ORF">SAMN04488128_101650</name>
</gene>
<evidence type="ECO:0000259" key="10">
    <source>
        <dbReference type="Pfam" id="PF21694"/>
    </source>
</evidence>
<dbReference type="EC" id="2.7.7.7" evidence="1"/>
<reference evidence="12" key="1">
    <citation type="submission" date="2017-02" db="EMBL/GenBank/DDBJ databases">
        <authorList>
            <person name="Varghese N."/>
            <person name="Submissions S."/>
        </authorList>
    </citation>
    <scope>NUCLEOTIDE SEQUENCE [LARGE SCALE GENOMIC DNA]</scope>
    <source>
        <strain evidence="12">DSM 22224</strain>
    </source>
</reference>
<comment type="similarity">
    <text evidence="7">Belongs to the DNA polymerase HolA subunit family.</text>
</comment>
<dbReference type="Gene3D" id="3.40.50.300">
    <property type="entry name" value="P-loop containing nucleotide triphosphate hydrolases"/>
    <property type="match status" value="1"/>
</dbReference>
<keyword evidence="12" id="KW-1185">Reference proteome</keyword>
<evidence type="ECO:0000256" key="3">
    <source>
        <dbReference type="ARBA" id="ARBA00022679"/>
    </source>
</evidence>
<evidence type="ECO:0000313" key="11">
    <source>
        <dbReference type="EMBL" id="SJZ54258.1"/>
    </source>
</evidence>
<dbReference type="InterPro" id="IPR027417">
    <property type="entry name" value="P-loop_NTPase"/>
</dbReference>
<evidence type="ECO:0000256" key="7">
    <source>
        <dbReference type="ARBA" id="ARBA00034754"/>
    </source>
</evidence>
<dbReference type="GO" id="GO:0003677">
    <property type="term" value="F:DNA binding"/>
    <property type="evidence" value="ECO:0007669"/>
    <property type="project" value="InterPro"/>
</dbReference>
<evidence type="ECO:0000256" key="6">
    <source>
        <dbReference type="ARBA" id="ARBA00022932"/>
    </source>
</evidence>
<dbReference type="GO" id="GO:0006261">
    <property type="term" value="P:DNA-templated DNA replication"/>
    <property type="evidence" value="ECO:0007669"/>
    <property type="project" value="TreeGrafter"/>
</dbReference>
<feature type="domain" description="DNA polymerase III delta N-terminal" evidence="9">
    <location>
        <begin position="22"/>
        <end position="136"/>
    </location>
</feature>
<keyword evidence="6" id="KW-0239">DNA-directed DNA polymerase</keyword>
<dbReference type="Pfam" id="PF21694">
    <property type="entry name" value="DNA_pol3_delta_C"/>
    <property type="match status" value="1"/>
</dbReference>
<dbReference type="InterPro" id="IPR048466">
    <property type="entry name" value="DNA_pol3_delta-like_C"/>
</dbReference>
<keyword evidence="3" id="KW-0808">Transferase</keyword>
<sequence length="334" mass="37849">MQIMEYQDIIRDWKQKKFKPLYWLEGDEEFFIDQVTAYAEHDLLDEAEKGFNLTVLYGKDTDWAAVVNACRRYPMFAEKQVVVLKEAQSMRDLLKLEGYIDNLMPSTVFVVAHKQGKIDGRSKMAKLIKEKGVLLSTKKMYDNQLPAWVEAYVNSRELAITQKAAILLVDHIGNDLSRIANEIDKLLVNLPAGKKIDEGDIEKYVGISKEYNVFELQNALGQKNAEKVFRIVAYFAANPKAAPIQMTLPALYNFFAKVNLIFGVKGGEKEIAAALGVHPFFVKDYMAAARQYGPEGAEKAILLLQQYNLRSIGINDAGVEDGELMKELMYKVMN</sequence>